<keyword evidence="7" id="KW-1185">Reference proteome</keyword>
<dbReference type="InterPro" id="IPR050565">
    <property type="entry name" value="LYPA1-2/EST-like"/>
</dbReference>
<dbReference type="InterPro" id="IPR003140">
    <property type="entry name" value="PLipase/COase/thioEstase"/>
</dbReference>
<dbReference type="Pfam" id="PF02230">
    <property type="entry name" value="Abhydrolase_2"/>
    <property type="match status" value="1"/>
</dbReference>
<name>A0A815DWF4_9BILA</name>
<dbReference type="AlphaFoldDB" id="A0A815DWF4"/>
<feature type="domain" description="Phospholipase/carboxylesterase/thioesterase" evidence="4">
    <location>
        <begin position="38"/>
        <end position="164"/>
    </location>
</feature>
<dbReference type="Proteomes" id="UP000663829">
    <property type="component" value="Unassembled WGS sequence"/>
</dbReference>
<evidence type="ECO:0000313" key="7">
    <source>
        <dbReference type="Proteomes" id="UP000663829"/>
    </source>
</evidence>
<comment type="similarity">
    <text evidence="1">Belongs to the AB hydrolase superfamily. AB hydrolase 2 family.</text>
</comment>
<dbReference type="Proteomes" id="UP000681722">
    <property type="component" value="Unassembled WGS sequence"/>
</dbReference>
<accession>A0A815DWF4</accession>
<dbReference type="Gene3D" id="3.40.50.1820">
    <property type="entry name" value="alpha/beta hydrolase"/>
    <property type="match status" value="1"/>
</dbReference>
<evidence type="ECO:0000259" key="4">
    <source>
        <dbReference type="Pfam" id="PF02230"/>
    </source>
</evidence>
<dbReference type="SUPFAM" id="SSF53474">
    <property type="entry name" value="alpha/beta-Hydrolases"/>
    <property type="match status" value="1"/>
</dbReference>
<evidence type="ECO:0000313" key="5">
    <source>
        <dbReference type="EMBL" id="CAF1298977.1"/>
    </source>
</evidence>
<dbReference type="PANTHER" id="PTHR10655">
    <property type="entry name" value="LYSOPHOSPHOLIPASE-RELATED"/>
    <property type="match status" value="1"/>
</dbReference>
<evidence type="ECO:0000256" key="3">
    <source>
        <dbReference type="ARBA" id="ARBA00022801"/>
    </source>
</evidence>
<reference evidence="5" key="1">
    <citation type="submission" date="2021-02" db="EMBL/GenBank/DDBJ databases">
        <authorList>
            <person name="Nowell W R."/>
        </authorList>
    </citation>
    <scope>NUCLEOTIDE SEQUENCE</scope>
</reference>
<comment type="caution">
    <text evidence="5">The sequence shown here is derived from an EMBL/GenBank/DDBJ whole genome shotgun (WGS) entry which is preliminary data.</text>
</comment>
<dbReference type="PANTHER" id="PTHR10655:SF17">
    <property type="entry name" value="LYSOPHOSPHOLIPASE-LIKE PROTEIN 1"/>
    <property type="match status" value="1"/>
</dbReference>
<dbReference type="EC" id="3.1.2.22" evidence="2"/>
<organism evidence="5 7">
    <name type="scientific">Didymodactylos carnosus</name>
    <dbReference type="NCBI Taxonomy" id="1234261"/>
    <lineage>
        <taxon>Eukaryota</taxon>
        <taxon>Metazoa</taxon>
        <taxon>Spiralia</taxon>
        <taxon>Gnathifera</taxon>
        <taxon>Rotifera</taxon>
        <taxon>Eurotatoria</taxon>
        <taxon>Bdelloidea</taxon>
        <taxon>Philodinida</taxon>
        <taxon>Philodinidae</taxon>
        <taxon>Didymodactylos</taxon>
    </lineage>
</organism>
<sequence>GKTDNTSNGDLYSDDDFCQSEIDRDRYWFEKGYRGLTNSKKLHESREYIKSFIYNEIVNNKIDSSRIAIGGFSQGAALALYTELTFEYKLGCSFVLSGFLPSDITTFNNTIKNRVNLRTSIFISYGGREDKKYIDEIESVIEDVLKFNSIPHVYKKYDALAHVMSFAELIDFLFMIDPRFIKAKLQEGKQMQNIQTYTQILLLTVTTGLHMPGILEDWSHLIKHGEHYYKNLKNYQDFKYQLQKLSEDIDSRNKIRNYPFESFNPKYIECSTSV</sequence>
<evidence type="ECO:0000256" key="2">
    <source>
        <dbReference type="ARBA" id="ARBA00012423"/>
    </source>
</evidence>
<dbReference type="EMBL" id="CAJOBC010036477">
    <property type="protein sequence ID" value="CAF4119327.1"/>
    <property type="molecule type" value="Genomic_DNA"/>
</dbReference>
<dbReference type="GO" id="GO:0052689">
    <property type="term" value="F:carboxylic ester hydrolase activity"/>
    <property type="evidence" value="ECO:0007669"/>
    <property type="project" value="TreeGrafter"/>
</dbReference>
<dbReference type="OrthoDB" id="407298at2759"/>
<evidence type="ECO:0000313" key="6">
    <source>
        <dbReference type="EMBL" id="CAF4119327.1"/>
    </source>
</evidence>
<protein>
    <recommendedName>
        <fullName evidence="2">palmitoyl-protein hydrolase</fullName>
        <ecNumber evidence="2">3.1.2.22</ecNumber>
    </recommendedName>
</protein>
<keyword evidence="3" id="KW-0378">Hydrolase</keyword>
<dbReference type="GO" id="GO:0005737">
    <property type="term" value="C:cytoplasm"/>
    <property type="evidence" value="ECO:0007669"/>
    <property type="project" value="TreeGrafter"/>
</dbReference>
<dbReference type="EMBL" id="CAJNOQ010012395">
    <property type="protein sequence ID" value="CAF1298977.1"/>
    <property type="molecule type" value="Genomic_DNA"/>
</dbReference>
<evidence type="ECO:0000256" key="1">
    <source>
        <dbReference type="ARBA" id="ARBA00006499"/>
    </source>
</evidence>
<feature type="non-terminal residue" evidence="5">
    <location>
        <position position="1"/>
    </location>
</feature>
<proteinExistence type="inferred from homology"/>
<gene>
    <name evidence="5" type="ORF">GPM918_LOCUS28422</name>
    <name evidence="6" type="ORF">SRO942_LOCUS28921</name>
</gene>
<dbReference type="InterPro" id="IPR029058">
    <property type="entry name" value="AB_hydrolase_fold"/>
</dbReference>
<dbReference type="GO" id="GO:0008474">
    <property type="term" value="F:palmitoyl-(protein) hydrolase activity"/>
    <property type="evidence" value="ECO:0007669"/>
    <property type="project" value="UniProtKB-EC"/>
</dbReference>